<dbReference type="Proteomes" id="UP000298061">
    <property type="component" value="Unassembled WGS sequence"/>
</dbReference>
<protein>
    <submittedName>
        <fullName evidence="1">Uncharacterized protein</fullName>
    </submittedName>
</protein>
<dbReference type="EMBL" id="SFCI01001027">
    <property type="protein sequence ID" value="TFY77011.1"/>
    <property type="molecule type" value="Genomic_DNA"/>
</dbReference>
<sequence length="144" mass="15713">MQSSPKMKKRGSFLAATILRNFAQSHLTYLMSVSPELRPADPAVGELALATSAVEHAHLQLVGLTDKDSRDDKQKARGQFNAGLWLTTMQEWMASTKQVSAIKWKKFILGVMPYLNRSRIQSGGASGPSVASECHLALQGNLSD</sequence>
<proteinExistence type="predicted"/>
<accession>A0A4Y9ZT66</accession>
<organism evidence="1 2">
    <name type="scientific">Hericium alpestre</name>
    <dbReference type="NCBI Taxonomy" id="135208"/>
    <lineage>
        <taxon>Eukaryota</taxon>
        <taxon>Fungi</taxon>
        <taxon>Dikarya</taxon>
        <taxon>Basidiomycota</taxon>
        <taxon>Agaricomycotina</taxon>
        <taxon>Agaricomycetes</taxon>
        <taxon>Russulales</taxon>
        <taxon>Hericiaceae</taxon>
        <taxon>Hericium</taxon>
    </lineage>
</organism>
<evidence type="ECO:0000313" key="2">
    <source>
        <dbReference type="Proteomes" id="UP000298061"/>
    </source>
</evidence>
<name>A0A4Y9ZT66_9AGAM</name>
<evidence type="ECO:0000313" key="1">
    <source>
        <dbReference type="EMBL" id="TFY77011.1"/>
    </source>
</evidence>
<reference evidence="1 2" key="1">
    <citation type="submission" date="2019-02" db="EMBL/GenBank/DDBJ databases">
        <title>Genome sequencing of the rare red list fungi Hericium alpestre (H. flagellum).</title>
        <authorList>
            <person name="Buettner E."/>
            <person name="Kellner H."/>
        </authorList>
    </citation>
    <scope>NUCLEOTIDE SEQUENCE [LARGE SCALE GENOMIC DNA]</scope>
    <source>
        <strain evidence="1 2">DSM 108284</strain>
    </source>
</reference>
<gene>
    <name evidence="1" type="ORF">EWM64_g7001</name>
</gene>
<keyword evidence="2" id="KW-1185">Reference proteome</keyword>
<dbReference type="AlphaFoldDB" id="A0A4Y9ZT66"/>
<comment type="caution">
    <text evidence="1">The sequence shown here is derived from an EMBL/GenBank/DDBJ whole genome shotgun (WGS) entry which is preliminary data.</text>
</comment>